<accession>A0ABS4J5K0</accession>
<reference evidence="1 2" key="1">
    <citation type="submission" date="2021-03" db="EMBL/GenBank/DDBJ databases">
        <title>Genomic Encyclopedia of Type Strains, Phase IV (KMG-IV): sequencing the most valuable type-strain genomes for metagenomic binning, comparative biology and taxonomic classification.</title>
        <authorList>
            <person name="Goeker M."/>
        </authorList>
    </citation>
    <scope>NUCLEOTIDE SEQUENCE [LARGE SCALE GENOMIC DNA]</scope>
    <source>
        <strain evidence="1 2">DSM 26048</strain>
    </source>
</reference>
<evidence type="ECO:0000313" key="2">
    <source>
        <dbReference type="Proteomes" id="UP001519287"/>
    </source>
</evidence>
<dbReference type="InterPro" id="IPR008979">
    <property type="entry name" value="Galactose-bd-like_sf"/>
</dbReference>
<dbReference type="EMBL" id="JAGGLB010000031">
    <property type="protein sequence ID" value="MBP1995102.1"/>
    <property type="molecule type" value="Genomic_DNA"/>
</dbReference>
<dbReference type="SUPFAM" id="SSF49785">
    <property type="entry name" value="Galactose-binding domain-like"/>
    <property type="match status" value="1"/>
</dbReference>
<protein>
    <submittedName>
        <fullName evidence="1">Uncharacterized protein</fullName>
    </submittedName>
</protein>
<dbReference type="PANTHER" id="PTHR36848:SF2">
    <property type="entry name" value="SECRETED PROTEIN"/>
    <property type="match status" value="1"/>
</dbReference>
<organism evidence="1 2">
    <name type="scientific">Paenibacillus eucommiae</name>
    <dbReference type="NCBI Taxonomy" id="1355755"/>
    <lineage>
        <taxon>Bacteria</taxon>
        <taxon>Bacillati</taxon>
        <taxon>Bacillota</taxon>
        <taxon>Bacilli</taxon>
        <taxon>Bacillales</taxon>
        <taxon>Paenibacillaceae</taxon>
        <taxon>Paenibacillus</taxon>
    </lineage>
</organism>
<evidence type="ECO:0000313" key="1">
    <source>
        <dbReference type="EMBL" id="MBP1995102.1"/>
    </source>
</evidence>
<gene>
    <name evidence="1" type="ORF">J2Z66_006744</name>
</gene>
<sequence length="1014" mass="115818">MKRKNGVISFWCLNHDLEDHELKWQLNELKDKGFCGVFIHPRDGLLTPYLSEHWFEKVEVIIDKCRELDLDVWLYDEDPFPSGTASGRVIADYPEYRARALHNDSFEVNGGKVCIDFPMGRLLRAVAIPVQPADSVSQVDITKYVGTIRKEWKPARISHHNYYPPYHAAGNPHWRTDATGTSFRLECTLPEGSWKICAFIERVIDAQPWDGYTDVLNPEAVGYFMKLTHESYFSRFGSYFGREIKGIFTDEAKVFGSVSWTREFPNHFQQSFGYDIEEHLPHLWYTLGRETAQIRHDYRYALGDLFKKSYITPIFNWCEEKGIISTGHISPEEDPIGQTIYSPYLLSVLKQFHLPGTDLIAGQIGSAEYPLLHMGPKLASSAAHHMGKNEAIVEAFGANSWELGFKEMKKMADWLMVMGVTDITIHGQFYSVDGPRKKEAPPSLFYQSSHWPFFSSFISYISEISELVKQGTHKCHVLLYYPQASFSAYYPDRVLEMNQLRTRLGDLMHQLLSHQWDFDLVDEESLLHMKTSDGKIRGIQETYDVLLLPWCEYLEDGVSHWCRELVADGGQVWLLGSEPQLIRSCHVGKERLQEVQGKQGDQEDQEIDLAEFWNRHVTLESLPGDLSKTVKREIELLQIRDDGTKNHDVKGIYMQLREIGEVKRVFLVNALDCEFRGEIINQQNRKASIYIPPYGSIIMDVEPEALHHQKLSGIAARQEIEAARGGQEQIVDLASDWKVAPEADNVLVLTQWHFWEKNLGPEADWVTTVPPIDIYEQPGLLFSGDGWGFARFFVKGEPQTTKLVFEKSAWEGECEILVNGHSIPAPVQVRRFDVCNYEADITAFILGGEALQLNLVELRFKHGRLMEPLRIYGDFHLSMPYSGFSIGHINYEGNPAALFCLTSWEELGYPHYSGTVSYEKCMDLPEKWGNEESQCIYFSAEDICDVATLFVNGIEAGTRMCKPFVWEVTSLVNSGSNQYVLKVANSPLSLFQGAYVKSGIFGAVKLIREESESR</sequence>
<dbReference type="PANTHER" id="PTHR36848">
    <property type="entry name" value="DNA-BINDING PROTEIN (PUTATIVE SECRETED PROTEIN)-RELATED"/>
    <property type="match status" value="1"/>
</dbReference>
<dbReference type="Gene3D" id="2.60.120.260">
    <property type="entry name" value="Galactose-binding domain-like"/>
    <property type="match status" value="1"/>
</dbReference>
<keyword evidence="2" id="KW-1185">Reference proteome</keyword>
<dbReference type="RefSeq" id="WP_209976925.1">
    <property type="nucleotide sequence ID" value="NZ_JAGGLB010000031.1"/>
</dbReference>
<dbReference type="InterPro" id="IPR053161">
    <property type="entry name" value="Ulvan_degrading_GH"/>
</dbReference>
<dbReference type="Pfam" id="PF17132">
    <property type="entry name" value="Glyco_hydro_106"/>
    <property type="match status" value="1"/>
</dbReference>
<name>A0ABS4J5K0_9BACL</name>
<proteinExistence type="predicted"/>
<dbReference type="Proteomes" id="UP001519287">
    <property type="component" value="Unassembled WGS sequence"/>
</dbReference>
<comment type="caution">
    <text evidence="1">The sequence shown here is derived from an EMBL/GenBank/DDBJ whole genome shotgun (WGS) entry which is preliminary data.</text>
</comment>